<evidence type="ECO:0000256" key="2">
    <source>
        <dbReference type="ARBA" id="ARBA00009239"/>
    </source>
</evidence>
<dbReference type="Proteomes" id="UP000515163">
    <property type="component" value="Unplaced"/>
</dbReference>
<protein>
    <recommendedName>
        <fullName evidence="9">Hexosyltransferase</fullName>
        <ecNumber evidence="9">2.4.1.-</ecNumber>
    </recommendedName>
</protein>
<dbReference type="InParanoid" id="A0A6P8HTK9"/>
<dbReference type="GeneID" id="116292812"/>
<keyword evidence="7 9" id="KW-0333">Golgi apparatus</keyword>
<accession>A0A6P8HTK9</accession>
<dbReference type="InterPro" id="IPR051227">
    <property type="entry name" value="CS_glycosyltransferase"/>
</dbReference>
<organism evidence="10 11">
    <name type="scientific">Actinia tenebrosa</name>
    <name type="common">Australian red waratah sea anemone</name>
    <dbReference type="NCBI Taxonomy" id="6105"/>
    <lineage>
        <taxon>Eukaryota</taxon>
        <taxon>Metazoa</taxon>
        <taxon>Cnidaria</taxon>
        <taxon>Anthozoa</taxon>
        <taxon>Hexacorallia</taxon>
        <taxon>Actiniaria</taxon>
        <taxon>Actiniidae</taxon>
        <taxon>Actinia</taxon>
    </lineage>
</organism>
<comment type="subcellular location">
    <subcellularLocation>
        <location evidence="1 9">Golgi apparatus</location>
        <location evidence="1 9">Golgi stack membrane</location>
        <topology evidence="1 9">Single-pass type II membrane protein</topology>
    </subcellularLocation>
</comment>
<dbReference type="PANTHER" id="PTHR12369:SF5">
    <property type="entry name" value="HEXOSYLTRANSFERASE"/>
    <property type="match status" value="1"/>
</dbReference>
<keyword evidence="3 9" id="KW-0808">Transferase</keyword>
<dbReference type="KEGG" id="aten:116292812"/>
<keyword evidence="6 9" id="KW-1133">Transmembrane helix</keyword>
<dbReference type="SUPFAM" id="SSF53448">
    <property type="entry name" value="Nucleotide-diphospho-sugar transferases"/>
    <property type="match status" value="1"/>
</dbReference>
<dbReference type="AlphaFoldDB" id="A0A6P8HTK9"/>
<evidence type="ECO:0000313" key="11">
    <source>
        <dbReference type="RefSeq" id="XP_031556020.1"/>
    </source>
</evidence>
<feature type="transmembrane region" description="Helical" evidence="9">
    <location>
        <begin position="26"/>
        <end position="44"/>
    </location>
</feature>
<evidence type="ECO:0000256" key="1">
    <source>
        <dbReference type="ARBA" id="ARBA00004447"/>
    </source>
</evidence>
<keyword evidence="5 9" id="KW-0735">Signal-anchor</keyword>
<dbReference type="InterPro" id="IPR008428">
    <property type="entry name" value="Chond_GalNAc"/>
</dbReference>
<dbReference type="GO" id="GO:0032580">
    <property type="term" value="C:Golgi cisterna membrane"/>
    <property type="evidence" value="ECO:0007669"/>
    <property type="project" value="UniProtKB-SubCell"/>
</dbReference>
<proteinExistence type="inferred from homology"/>
<reference evidence="11" key="1">
    <citation type="submission" date="2025-08" db="UniProtKB">
        <authorList>
            <consortium name="RefSeq"/>
        </authorList>
    </citation>
    <scope>IDENTIFICATION</scope>
    <source>
        <tissue evidence="11">Tentacle</tissue>
    </source>
</reference>
<evidence type="ECO:0000256" key="7">
    <source>
        <dbReference type="ARBA" id="ARBA00023034"/>
    </source>
</evidence>
<dbReference type="Pfam" id="PF05679">
    <property type="entry name" value="CHGN"/>
    <property type="match status" value="1"/>
</dbReference>
<sequence>MVQHGADFCRIMLRIVTNKVIRKPKTIVSTIVFMSVLLYLQYSLSLKAKLRGEYTIFQDARLALLDNDSTFHNFSTLPAHLTELSLFDDENITSTLKIGHVNVHLWKKICSITLDSLKEYPLFPHWPDVRGCPKMPDNLVSIMHGSWNAQRVMGLLHPPISGLYQFEIASNFMSEFWLSPSRVPSHAILMARINKNTLHGLAYSKGVHIPSSKAVHLKSGKQYYFEVLNVINNFNYEQVQIKWKIPGSTVFSNILNEYISTVLINDTSLDARTRTVVQMSPSIHSDETLKRPNQQTWQNDITTTFGRFFNTSFTMQKLDDLMFLKQEILATAFNQCTYSPSYTKNLDFKPYRGVYFTHFSDVFPADDTGGKVWKGYVEKEDHRGNTLIEEPVVIDVVKKFMSSLEDTYPKQFSLANIVRVERNVDAKLGNRFFLEMVLQNNNTHLYHRVSGYFFLPQNSSVLCIPEGMIWKPRVLINVIINTKNQGPWVEHYIRNIGRVIRETHDEMIRIIIVDYGNNGLEPEKEFKRNGITNFEVIKQNGKFHKTFAIELAVDSIKDPNSIVFLTDLHLHMPNDIFDSVRKHTIQGKMCYTPVVFRLKHCSRPETEQTSVTGFWDSYAFGVFSTYKTDWNYFGGLNVTAFQNKWGGEDWEMVDRILKKELEIERLRLPHFYHFFHDKNNMWDNAV</sequence>
<evidence type="ECO:0000256" key="3">
    <source>
        <dbReference type="ARBA" id="ARBA00022679"/>
    </source>
</evidence>
<dbReference type="OrthoDB" id="5971499at2759"/>
<keyword evidence="10" id="KW-1185">Reference proteome</keyword>
<dbReference type="EC" id="2.4.1.-" evidence="9"/>
<dbReference type="Gene3D" id="3.90.550.10">
    <property type="entry name" value="Spore Coat Polysaccharide Biosynthesis Protein SpsA, Chain A"/>
    <property type="match status" value="1"/>
</dbReference>
<evidence type="ECO:0000256" key="8">
    <source>
        <dbReference type="ARBA" id="ARBA00023136"/>
    </source>
</evidence>
<evidence type="ECO:0000313" key="10">
    <source>
        <dbReference type="Proteomes" id="UP000515163"/>
    </source>
</evidence>
<keyword evidence="4 9" id="KW-0812">Transmembrane</keyword>
<evidence type="ECO:0000256" key="6">
    <source>
        <dbReference type="ARBA" id="ARBA00022989"/>
    </source>
</evidence>
<dbReference type="RefSeq" id="XP_031556020.1">
    <property type="nucleotide sequence ID" value="XM_031700160.1"/>
</dbReference>
<comment type="similarity">
    <text evidence="2 9">Belongs to the chondroitin N-acetylgalactosaminyltransferase family.</text>
</comment>
<evidence type="ECO:0000256" key="4">
    <source>
        <dbReference type="ARBA" id="ARBA00022692"/>
    </source>
</evidence>
<name>A0A6P8HTK9_ACTTE</name>
<evidence type="ECO:0000256" key="5">
    <source>
        <dbReference type="ARBA" id="ARBA00022968"/>
    </source>
</evidence>
<keyword evidence="8 9" id="KW-0472">Membrane</keyword>
<dbReference type="PANTHER" id="PTHR12369">
    <property type="entry name" value="CHONDROITIN SYNTHASE"/>
    <property type="match status" value="1"/>
</dbReference>
<dbReference type="GO" id="GO:0008376">
    <property type="term" value="F:acetylgalactosaminyltransferase activity"/>
    <property type="evidence" value="ECO:0007669"/>
    <property type="project" value="InterPro"/>
</dbReference>
<evidence type="ECO:0000256" key="9">
    <source>
        <dbReference type="RuleBase" id="RU364016"/>
    </source>
</evidence>
<gene>
    <name evidence="11" type="primary">LOC116292812</name>
</gene>
<dbReference type="InterPro" id="IPR029044">
    <property type="entry name" value="Nucleotide-diphossugar_trans"/>
</dbReference>